<sequence length="422" mass="44748">MGSAANRRCCWAVSRRQQRRPQPLGCHIIDVLRLAGAFSQALDGTSFDDDEPGAAQRQQAQQFASDALLQLLMVPAGIFVGALREQQQQQQQQHQQQQQQQQQQREQVCMQPYHLQLLAELRVPPDERQIVAAVAGMGMEGLPACMYAWDAVLFITQTRAAALQTTSSSSSPESGAAAQPSTAASVAVPGISSRLGKLLLLTMLEYAALAAAEDFVCLAHALECVVDVYWQLPGTRICSAAAAAAAAGAAVPQQAAPPASEEVLHCLLLEVGPAAVRSMRTACSAGSAVLADHAAKHGSSSAERACAQSVNAISLSLAALFEDELKPAMRAPQLPAAVAQHSRQAAALLEDALRTSLSYPERISCREAAAASLSWLQMACMMLQRLHGNRAASEGLVASAAAERATTSWRLQQQGVTFCVTC</sequence>
<evidence type="ECO:0000313" key="2">
    <source>
        <dbReference type="EMBL" id="WIA22214.1"/>
    </source>
</evidence>
<keyword evidence="3" id="KW-1185">Reference proteome</keyword>
<organism evidence="2 3">
    <name type="scientific">Tetradesmus obliquus</name>
    <name type="common">Green alga</name>
    <name type="synonym">Acutodesmus obliquus</name>
    <dbReference type="NCBI Taxonomy" id="3088"/>
    <lineage>
        <taxon>Eukaryota</taxon>
        <taxon>Viridiplantae</taxon>
        <taxon>Chlorophyta</taxon>
        <taxon>core chlorophytes</taxon>
        <taxon>Chlorophyceae</taxon>
        <taxon>CS clade</taxon>
        <taxon>Sphaeropleales</taxon>
        <taxon>Scenedesmaceae</taxon>
        <taxon>Tetradesmus</taxon>
    </lineage>
</organism>
<protein>
    <submittedName>
        <fullName evidence="2">Uncharacterized protein</fullName>
    </submittedName>
</protein>
<dbReference type="Proteomes" id="UP001244341">
    <property type="component" value="Chromosome 14b"/>
</dbReference>
<gene>
    <name evidence="2" type="ORF">OEZ85_004544</name>
</gene>
<evidence type="ECO:0000256" key="1">
    <source>
        <dbReference type="SAM" id="Coils"/>
    </source>
</evidence>
<name>A0ABY8ULG6_TETOB</name>
<evidence type="ECO:0000313" key="3">
    <source>
        <dbReference type="Proteomes" id="UP001244341"/>
    </source>
</evidence>
<feature type="coiled-coil region" evidence="1">
    <location>
        <begin position="80"/>
        <end position="107"/>
    </location>
</feature>
<dbReference type="EMBL" id="CP126221">
    <property type="protein sequence ID" value="WIA22214.1"/>
    <property type="molecule type" value="Genomic_DNA"/>
</dbReference>
<reference evidence="2 3" key="1">
    <citation type="submission" date="2023-05" db="EMBL/GenBank/DDBJ databases">
        <title>A 100% complete, gapless, phased diploid assembly of the Scenedesmus obliquus UTEX 3031 genome.</title>
        <authorList>
            <person name="Biondi T.C."/>
            <person name="Hanschen E.R."/>
            <person name="Kwon T."/>
            <person name="Eng W."/>
            <person name="Kruse C.P.S."/>
            <person name="Koehler S.I."/>
            <person name="Kunde Y."/>
            <person name="Gleasner C.D."/>
            <person name="You Mak K.T."/>
            <person name="Polle J."/>
            <person name="Hovde B.T."/>
            <person name="Starkenburg S.R."/>
        </authorList>
    </citation>
    <scope>NUCLEOTIDE SEQUENCE [LARGE SCALE GENOMIC DNA]</scope>
    <source>
        <strain evidence="2 3">DOE0152z</strain>
    </source>
</reference>
<proteinExistence type="predicted"/>
<accession>A0ABY8ULG6</accession>
<keyword evidence="1" id="KW-0175">Coiled coil</keyword>